<proteinExistence type="predicted"/>
<sequence length="94" mass="10902">MVRGGIQDCRLEFYLVEKWFIDGKPINGNVDEQTIQTRNTFAALIEDNEIPEKNDKTEVTNETDYSLEASTYFVEKNGNNKEQVEMEYIGREGM</sequence>
<dbReference type="AlphaFoldDB" id="A0A9Q1N1H9"/>
<name>A0A9Q1N1H9_9SOLA</name>
<comment type="caution">
    <text evidence="1">The sequence shown here is derived from an EMBL/GenBank/DDBJ whole genome shotgun (WGS) entry which is preliminary data.</text>
</comment>
<gene>
    <name evidence="1" type="ORF">K7X08_010515</name>
</gene>
<keyword evidence="2" id="KW-1185">Reference proteome</keyword>
<organism evidence="1 2">
    <name type="scientific">Anisodus acutangulus</name>
    <dbReference type="NCBI Taxonomy" id="402998"/>
    <lineage>
        <taxon>Eukaryota</taxon>
        <taxon>Viridiplantae</taxon>
        <taxon>Streptophyta</taxon>
        <taxon>Embryophyta</taxon>
        <taxon>Tracheophyta</taxon>
        <taxon>Spermatophyta</taxon>
        <taxon>Magnoliopsida</taxon>
        <taxon>eudicotyledons</taxon>
        <taxon>Gunneridae</taxon>
        <taxon>Pentapetalae</taxon>
        <taxon>asterids</taxon>
        <taxon>lamiids</taxon>
        <taxon>Solanales</taxon>
        <taxon>Solanaceae</taxon>
        <taxon>Solanoideae</taxon>
        <taxon>Hyoscyameae</taxon>
        <taxon>Anisodus</taxon>
    </lineage>
</organism>
<protein>
    <submittedName>
        <fullName evidence="1">Uncharacterized protein</fullName>
    </submittedName>
</protein>
<evidence type="ECO:0000313" key="2">
    <source>
        <dbReference type="Proteomes" id="UP001152561"/>
    </source>
</evidence>
<reference evidence="2" key="1">
    <citation type="journal article" date="2023" name="Proc. Natl. Acad. Sci. U.S.A.">
        <title>Genomic and structural basis for evolution of tropane alkaloid biosynthesis.</title>
        <authorList>
            <person name="Wanga Y.-J."/>
            <person name="Taina T."/>
            <person name="Yua J.-Y."/>
            <person name="Lia J."/>
            <person name="Xua B."/>
            <person name="Chenc J."/>
            <person name="D'Auriad J.C."/>
            <person name="Huanga J.-P."/>
            <person name="Huanga S.-X."/>
        </authorList>
    </citation>
    <scope>NUCLEOTIDE SEQUENCE [LARGE SCALE GENOMIC DNA]</scope>
    <source>
        <strain evidence="2">cv. KIB-2019</strain>
    </source>
</reference>
<dbReference type="Proteomes" id="UP001152561">
    <property type="component" value="Unassembled WGS sequence"/>
</dbReference>
<accession>A0A9Q1N1H9</accession>
<evidence type="ECO:0000313" key="1">
    <source>
        <dbReference type="EMBL" id="KAJ8574004.1"/>
    </source>
</evidence>
<dbReference type="EMBL" id="JAJAGQ010000001">
    <property type="protein sequence ID" value="KAJ8574004.1"/>
    <property type="molecule type" value="Genomic_DNA"/>
</dbReference>